<reference evidence="3" key="1">
    <citation type="journal article" date="2019" name="Int. J. Syst. Evol. Microbiol.">
        <title>The Global Catalogue of Microorganisms (GCM) 10K type strain sequencing project: providing services to taxonomists for standard genome sequencing and annotation.</title>
        <authorList>
            <consortium name="The Broad Institute Genomics Platform"/>
            <consortium name="The Broad Institute Genome Sequencing Center for Infectious Disease"/>
            <person name="Wu L."/>
            <person name="Ma J."/>
        </authorList>
    </citation>
    <scope>NUCLEOTIDE SEQUENCE [LARGE SCALE GENOMIC DNA]</scope>
    <source>
        <strain evidence="3">CCM 7132</strain>
    </source>
</reference>
<name>A0ABQ1MI80_9PROT</name>
<dbReference type="EMBL" id="BMCH01000009">
    <property type="protein sequence ID" value="GGC41004.1"/>
    <property type="molecule type" value="Genomic_DNA"/>
</dbReference>
<organism evidence="2 3">
    <name type="scientific">Asaia siamensis</name>
    <dbReference type="NCBI Taxonomy" id="110479"/>
    <lineage>
        <taxon>Bacteria</taxon>
        <taxon>Pseudomonadati</taxon>
        <taxon>Pseudomonadota</taxon>
        <taxon>Alphaproteobacteria</taxon>
        <taxon>Acetobacterales</taxon>
        <taxon>Acetobacteraceae</taxon>
        <taxon>Asaia</taxon>
    </lineage>
</organism>
<evidence type="ECO:0000256" key="1">
    <source>
        <dbReference type="SAM" id="SignalP"/>
    </source>
</evidence>
<dbReference type="Pfam" id="PF07313">
    <property type="entry name" value="AmiA-like"/>
    <property type="match status" value="1"/>
</dbReference>
<evidence type="ECO:0000313" key="3">
    <source>
        <dbReference type="Proteomes" id="UP000637769"/>
    </source>
</evidence>
<feature type="signal peptide" evidence="1">
    <location>
        <begin position="1"/>
        <end position="25"/>
    </location>
</feature>
<sequence length="266" mass="29134">MGECGLWKRVAMAAFAALVPLSAQAAEGRFSAEDQARLAVIERQLVPVRPFAERVALASAMFLGTPYRANTLIGGPETAEALVVRFDGVDCYTFVDMVRALTLSENEAGFIRALEKTRYHNGHVAYLDRRHFLTDWVALTPQNARDITRALSPHVVVTHKDLNRRADGGVYIQGLPVHPREIAHLAPEFLTPEVAAKIHTGDVIGIYTKLDGLDVTHTGLAVWKDGVLYFRNASSLKANMKVVDTPLAAYLAGKPGFLVLRMMEAG</sequence>
<dbReference type="InterPro" id="IPR038765">
    <property type="entry name" value="Papain-like_cys_pep_sf"/>
</dbReference>
<keyword evidence="3" id="KW-1185">Reference proteome</keyword>
<dbReference type="Proteomes" id="UP000637769">
    <property type="component" value="Unassembled WGS sequence"/>
</dbReference>
<dbReference type="Gene3D" id="2.30.260.10">
    <property type="entry name" value="putative xylanase like domain"/>
    <property type="match status" value="1"/>
</dbReference>
<feature type="chain" id="PRO_5047442627" evidence="1">
    <location>
        <begin position="26"/>
        <end position="266"/>
    </location>
</feature>
<dbReference type="InterPro" id="IPR010846">
    <property type="entry name" value="AmiA-like"/>
</dbReference>
<dbReference type="SUPFAM" id="SSF54001">
    <property type="entry name" value="Cysteine proteinases"/>
    <property type="match status" value="1"/>
</dbReference>
<proteinExistence type="predicted"/>
<accession>A0ABQ1MI80</accession>
<dbReference type="Gene3D" id="1.10.3670.10">
    <property type="entry name" value="Putative xylanase like domain"/>
    <property type="match status" value="1"/>
</dbReference>
<evidence type="ECO:0000313" key="2">
    <source>
        <dbReference type="EMBL" id="GGC41004.1"/>
    </source>
</evidence>
<protein>
    <submittedName>
        <fullName evidence="2">Membrane protein</fullName>
    </submittedName>
</protein>
<comment type="caution">
    <text evidence="2">The sequence shown here is derived from an EMBL/GenBank/DDBJ whole genome shotgun (WGS) entry which is preliminary data.</text>
</comment>
<gene>
    <name evidence="2" type="ORF">GCM10007207_27980</name>
</gene>
<keyword evidence="1" id="KW-0732">Signal</keyword>